<name>A0A3S8U707_9RHOB</name>
<keyword evidence="3 5" id="KW-0808">Transferase</keyword>
<dbReference type="PANTHER" id="PTHR43179:SF12">
    <property type="entry name" value="GALACTOFURANOSYLTRANSFERASE GLFT2"/>
    <property type="match status" value="1"/>
</dbReference>
<dbReference type="AlphaFoldDB" id="A0A3S8U707"/>
<proteinExistence type="inferred from homology"/>
<keyword evidence="6" id="KW-1185">Reference proteome</keyword>
<dbReference type="EMBL" id="CP034328">
    <property type="protein sequence ID" value="AZL59436.1"/>
    <property type="molecule type" value="Genomic_DNA"/>
</dbReference>
<dbReference type="OrthoDB" id="6653642at2"/>
<evidence type="ECO:0000256" key="1">
    <source>
        <dbReference type="ARBA" id="ARBA00006739"/>
    </source>
</evidence>
<protein>
    <submittedName>
        <fullName evidence="5">Glycosyltransferase</fullName>
    </submittedName>
</protein>
<sequence>MMPELSVIIPTYEDWHVLPKCLDCLANQSIAQDRFEVIVANNNPSPDLPATLKLAPNVRVIHVPTPGSYAARNAALREARGYTLFFTDSDCQPDRSWIENGLAALARLRPIDRIAGEIELFPKGETWTTAELCDRVHALKQDTYVEEGWCATANLVTTRAAFDLVGPFSEYAFSGGDSEWGLRAAELGSQIVLSDATLIRHPARDSFAAMAKKARRLVGNFHQHEVLGTFEKRALFSYLIPTRNALLRTANDPNLTEAEKLRVFVFQYRLALVKFAECVRLRYLSRTPSRS</sequence>
<feature type="domain" description="Glycosyltransferase 2-like" evidence="4">
    <location>
        <begin position="6"/>
        <end position="109"/>
    </location>
</feature>
<accession>A0A3S8U707</accession>
<dbReference type="Proteomes" id="UP000282002">
    <property type="component" value="Chromosome"/>
</dbReference>
<dbReference type="PANTHER" id="PTHR43179">
    <property type="entry name" value="RHAMNOSYLTRANSFERASE WBBL"/>
    <property type="match status" value="1"/>
</dbReference>
<dbReference type="Pfam" id="PF00535">
    <property type="entry name" value="Glycos_transf_2"/>
    <property type="match status" value="1"/>
</dbReference>
<evidence type="ECO:0000256" key="2">
    <source>
        <dbReference type="ARBA" id="ARBA00022676"/>
    </source>
</evidence>
<evidence type="ECO:0000313" key="5">
    <source>
        <dbReference type="EMBL" id="AZL59436.1"/>
    </source>
</evidence>
<reference evidence="5 6" key="1">
    <citation type="submission" date="2018-12" db="EMBL/GenBank/DDBJ databases">
        <title>Complete genome sequencing of Tabrizicola sp. K13M18.</title>
        <authorList>
            <person name="Bae J.-W."/>
        </authorList>
    </citation>
    <scope>NUCLEOTIDE SEQUENCE [LARGE SCALE GENOMIC DNA]</scope>
    <source>
        <strain evidence="5 6">K13M18</strain>
    </source>
</reference>
<dbReference type="InterPro" id="IPR029044">
    <property type="entry name" value="Nucleotide-diphossugar_trans"/>
</dbReference>
<evidence type="ECO:0000313" key="6">
    <source>
        <dbReference type="Proteomes" id="UP000282002"/>
    </source>
</evidence>
<dbReference type="KEGG" id="taw:EI545_11630"/>
<gene>
    <name evidence="5" type="ORF">EI545_11630</name>
</gene>
<organism evidence="5 6">
    <name type="scientific">Tabrizicola piscis</name>
    <dbReference type="NCBI Taxonomy" id="2494374"/>
    <lineage>
        <taxon>Bacteria</taxon>
        <taxon>Pseudomonadati</taxon>
        <taxon>Pseudomonadota</taxon>
        <taxon>Alphaproteobacteria</taxon>
        <taxon>Rhodobacterales</taxon>
        <taxon>Paracoccaceae</taxon>
        <taxon>Tabrizicola</taxon>
    </lineage>
</organism>
<keyword evidence="2" id="KW-0328">Glycosyltransferase</keyword>
<dbReference type="SUPFAM" id="SSF53448">
    <property type="entry name" value="Nucleotide-diphospho-sugar transferases"/>
    <property type="match status" value="1"/>
</dbReference>
<comment type="similarity">
    <text evidence="1">Belongs to the glycosyltransferase 2 family.</text>
</comment>
<evidence type="ECO:0000256" key="3">
    <source>
        <dbReference type="ARBA" id="ARBA00022679"/>
    </source>
</evidence>
<dbReference type="InterPro" id="IPR001173">
    <property type="entry name" value="Glyco_trans_2-like"/>
</dbReference>
<dbReference type="GO" id="GO:0016757">
    <property type="term" value="F:glycosyltransferase activity"/>
    <property type="evidence" value="ECO:0007669"/>
    <property type="project" value="UniProtKB-KW"/>
</dbReference>
<evidence type="ECO:0000259" key="4">
    <source>
        <dbReference type="Pfam" id="PF00535"/>
    </source>
</evidence>
<dbReference type="Gene3D" id="3.90.550.10">
    <property type="entry name" value="Spore Coat Polysaccharide Biosynthesis Protein SpsA, Chain A"/>
    <property type="match status" value="1"/>
</dbReference>